<dbReference type="GO" id="GO:0005319">
    <property type="term" value="F:lipid transporter activity"/>
    <property type="evidence" value="ECO:0007669"/>
    <property type="project" value="InterPro"/>
</dbReference>
<dbReference type="SUPFAM" id="SSF48431">
    <property type="entry name" value="Lipovitellin-phosvitin complex, superhelical domain"/>
    <property type="match status" value="1"/>
</dbReference>
<dbReference type="InterPro" id="IPR011030">
    <property type="entry name" value="Lipovitellin_superhlx_dom"/>
</dbReference>
<evidence type="ECO:0000259" key="4">
    <source>
        <dbReference type="PROSITE" id="PS51211"/>
    </source>
</evidence>
<dbReference type="InterPro" id="IPR001747">
    <property type="entry name" value="Vitellogenin_N"/>
</dbReference>
<dbReference type="Pfam" id="PF00094">
    <property type="entry name" value="VWD"/>
    <property type="match status" value="1"/>
</dbReference>
<name>A0A8X6YBT4_9ARAC</name>
<feature type="non-terminal residue" evidence="6">
    <location>
        <position position="3095"/>
    </location>
</feature>
<accession>A0A8X6YBT4</accession>
<dbReference type="SMART" id="SM00216">
    <property type="entry name" value="VWD"/>
    <property type="match status" value="1"/>
</dbReference>
<dbReference type="PANTHER" id="PTHR37860">
    <property type="entry name" value="AGAP008810-PA"/>
    <property type="match status" value="1"/>
</dbReference>
<evidence type="ECO:0000313" key="7">
    <source>
        <dbReference type="Proteomes" id="UP000886998"/>
    </source>
</evidence>
<dbReference type="InterPro" id="IPR014853">
    <property type="entry name" value="VWF/SSPO/ZAN-like_Cys-rich_dom"/>
</dbReference>
<keyword evidence="7" id="KW-1185">Reference proteome</keyword>
<dbReference type="SMART" id="SM01169">
    <property type="entry name" value="DUF1943"/>
    <property type="match status" value="1"/>
</dbReference>
<keyword evidence="2" id="KW-0325">Glycoprotein</keyword>
<evidence type="ECO:0000313" key="6">
    <source>
        <dbReference type="EMBL" id="GFY66689.1"/>
    </source>
</evidence>
<dbReference type="InterPro" id="IPR015255">
    <property type="entry name" value="Vitellinogen_open_b-sht"/>
</dbReference>
<evidence type="ECO:0000256" key="3">
    <source>
        <dbReference type="PROSITE-ProRule" id="PRU00557"/>
    </source>
</evidence>
<dbReference type="InterPro" id="IPR015817">
    <property type="entry name" value="Vitellinogen_open_b-sht_sub1"/>
</dbReference>
<protein>
    <submittedName>
        <fullName evidence="6">Apolipophorins</fullName>
    </submittedName>
</protein>
<dbReference type="InterPro" id="IPR001846">
    <property type="entry name" value="VWF_type-D"/>
</dbReference>
<evidence type="ECO:0000259" key="5">
    <source>
        <dbReference type="PROSITE" id="PS51233"/>
    </source>
</evidence>
<dbReference type="PROSITE" id="PS51211">
    <property type="entry name" value="VITELLOGENIN"/>
    <property type="match status" value="1"/>
</dbReference>
<dbReference type="Pfam" id="PF09172">
    <property type="entry name" value="Vit_open_b-sht"/>
    <property type="match status" value="1"/>
</dbReference>
<reference evidence="6" key="1">
    <citation type="submission" date="2020-08" db="EMBL/GenBank/DDBJ databases">
        <title>Multicomponent nature underlies the extraordinary mechanical properties of spider dragline silk.</title>
        <authorList>
            <person name="Kono N."/>
            <person name="Nakamura H."/>
            <person name="Mori M."/>
            <person name="Yoshida Y."/>
            <person name="Ohtoshi R."/>
            <person name="Malay A.D."/>
            <person name="Moran D.A.P."/>
            <person name="Tomita M."/>
            <person name="Numata K."/>
            <person name="Arakawa K."/>
        </authorList>
    </citation>
    <scope>NUCLEOTIDE SEQUENCE</scope>
</reference>
<evidence type="ECO:0000256" key="2">
    <source>
        <dbReference type="ARBA" id="ARBA00023180"/>
    </source>
</evidence>
<dbReference type="PANTHER" id="PTHR37860:SF2">
    <property type="entry name" value="VITELLOGENIN DOMAIN-CONTAINING PROTEIN"/>
    <property type="match status" value="1"/>
</dbReference>
<dbReference type="Gene3D" id="2.30.230.10">
    <property type="entry name" value="Lipovitellin, beta-sheet shell regions, chain A"/>
    <property type="match status" value="1"/>
</dbReference>
<comment type="caution">
    <text evidence="3">Lacks conserved residue(s) required for the propagation of feature annotation.</text>
</comment>
<dbReference type="InterPro" id="IPR015819">
    <property type="entry name" value="Lipid_transp_b-sht_shell"/>
</dbReference>
<sequence>VLDATLQHGPVQETTSPFIDALKRNPFPFSWDDGKVKHVCPNAEDSNDVNNVKKAIVSAFQNSMRSFEANLYEKEVDILGSCDTEYRTKQNQNDKFVFSKVKDIATCTDHIKGQTLLLAQLYESSSKRQHLPFLSGEKLTCEQTVENGIVEEVSCAEEASFKPLYEFGYVVNADGAIKLKKISTEAASGVAYRAPKKESLVFKYSPTVRKNENLEAEAQKILRHICENSEGLITKNTANSIHKLVYLIRGLSQASLENLYESLKNKQLCASNKALTIYLDALKAASSGGSISLFSKLVAKGEIRKTDAFLWMTLLPFTSYLNEESVAATLPLLKKDTAIRQGLLGVSAMTYKYCSTRNDCENSNAVKSVSSSLKQFLGDKCQTTNKEEEAKIMTALKAFGNLGYVGESAESIFECANFNSNQMTVRIAAIEAFRRTPCSEKIVSQLLDIYKNKNEEDELRIASLIALSKCASKEIIRHVLETYSSESSQQVKVFTWSFLKNLQSSSDPVKSAITESVWLEEIEAPDSTDLTKFSRNFQLSLFSEFLNIGDEFEGNLIYSKNSFLPRSSSIGVKSNIFGNQLDLFQIGSRVEDLEALLEKLFGPHGLMPNLDIDDILNLIPVTRGKRTKRSSEYKSKIEALSERLGYSRGKIPHGSAYFRVLGHELAWVNLHKDMFKKFGDVSLDDILKEITSTKVIDVAKNLLFLDVTALFPSVTGRALKLAGNGSLTLGFKSDGKIELEKPNFPNAKILVEGIAQPSLLSDLSASFTIHSEDFEPGVKAETVASAGLDVSGKFELKDFRLLHIKLKRRQDRQEILSLKRTIYVMNHAGTTEIPKIPSYNLNYCTKYLQQILGARYCLSATIPHIFDTEGKPKIPFIRSMEASVVVEKTDKNMEGYEFLLQLPEYGSRKERKYKFLLDTPNSAINRKFSVDLIAKRPNAESTEIALNAVNPLYSLDINVDVLNKAEVFQLKAEALGDKKRRYAILIDVKTNARGSRLIEYQPTVDITLPQVRPIQLSGTIVFSKGLKEQISINMQSESFNSPLTIKGNLAKEGRNINLDEDWKLQSFFNVTAFEQIHRMESILGNQEGKGVFLDLGHHYEPDGRSYESVSLNAKLENIELRDRLQFSLETKLILAEHEDLSSNLRWDFSLKPFAHLKNDIIFRYGNNFEDNKHLVRVTQMTALNGDFETYEHMDIENKLGLTISCFDFDKYGALSFGWNFEKKPKVFVEIGVRTEKNREISLQYDYQHLTTKPLKVAAEGKIVYYSYKFLFKDQLHEIAPNEYQGKAVIIPREGKEITVDYVYKIKSQNNFHHEFDGTVNLPGTVVPVRLKADLALTSDTLRLNTIADTGNRPYSIDMNLQKTGASDVKLNTPFVEGTVNVNSENGDHSVRADIKTVGRGADRRIVVTGNIAENDIKTLTLEVQWDADNDAQKKLSIKATTSKEVEDGVDKHIIIAAISYEGSINVDIKGKISTDLFRGPHYFRADFSGNMGPMAIEYTHQIKQGEVESIMKYLRSDSEKLRLDIKGKYVFTGNKFLAQYGLFLSSPYKTFDGKELYFQIMGDSSETTRVFIAEYRIKPAAVIGYVGKIDYQRKRGWPGQIRSNLLVTVHQRPLYEGSTHIDYGHGKYSWKSSFTPISKKKINLFTSFEHAAKFAAFHHSMSTQLQFLQKVEVNALADLRNMEDAKVHSNLEVNNHKLYDLNSTLKMRSMIDFEGHFVLLSKITPSLHVLYKTQPSGQVTKYIMNLEVDSVNIITGSGELKKRKKGFNSDMIFNYREKEFLVLNINQEAKSKQERSYVVKLKTPWRSYTSNIKINKEKKGSVKYETKFCRNEGEKCISIDAYHKEPGETDEWQISYKRGDVDFSIERITASTNDLSRFHTVIYKGDKRYGYDLRLAKEGKGHSISLGIILPSREIVTKTYGEISLQKPRLKFEFSADARKHPERKLITDIRFENHLTDNNPSKLNVIISHPIYEKPIELQLIADLEPTSNKILTAEMSADYSNDPEDKLIGKFTLFVESKDGNNAETIILNIYHKVLIHTFLLIEIIFMLLFQYNRPKLVYQLDGSVVTPQTLLGDTCELELKSVYNGEITKAKFIADYASNCYRLLVFNVEGQKTQVMELCSSRSSRKILSILSESLDEEGQWTFDFSIDIIRKSWRTIKIMSNFNLEFLGATLFKATSLGDELSAAGVGTLPFYNSPRMKLIRNAFHSKIFQPSVRFFIPEAARFIADVKRDIAFAANKLKDYYNSLPPLTEVKETIEKISEWIESFLLEVWKAVESYYKEYFKNVINFIDKATGIVKAICNNNEDCRAFVKAYNDGGWKGLANQIENFIRSLPQRVRNFMERPGVDARKFFDKVMVLVKTVLQPLTKYKCGEIVVKSVQLIYQKLEPHIQNFLENYPNYYRVARQAIVTNKYIILSTQIAKESYSWVKEEVLKIDYEKLFAISKKYVEEFLFNFTPPSPKSSFTVHTFEHGKADFDIHFGVSQSYPVKIFFGIVDRITNLIQKFFTNRAQFGSNALLVKFKKAADLNFFPPYEAQAMLVNSQHFITFDKLFYDFAGECVYLLTRDFEDGNFTFAITPAEAGKDPSILALINNLTVEFNSGDKMVKISDNPVELPYISDEFNIERAGSNSIIFDDKHGAKFKCNLEHKLCTFTISGWYFGKTAGLLGTYNYEKSDEFKRPKGHIANNPTVHAKSWELKKGCKTSNLVSDVKINENSEYYKSCKKYFKDTSSPLAACFNEVKPDQYFELCLRHLAKATDQSKAMCNIATAYVMECERNYVELSLPSACITCTAPDGTPLQHGDRKKYENLLAKTADVIFIVEDHECNKVIVNELGNLARSIDRELQNDGYKDVMFGVVGYGGDVGNPQIYTVKGNIFFNSRDMSTIKDRLKVVSQKNESSRAFEAMKLAVTYSYRSDTAKSFVLLSCSACKYDFKSLLYPVIEQSLLERGITLHVVSNAEITVRKSSVKEKGIIGADPDTVYHEKDVTQKDLIGEPALRSQISLPKDLCVALSQEINGSYFSSHSLNKASSGEIKNWRSVFARKFLKSIQNFQCQWCDCTSTRDHNPNIICQPCEIKRPRLPFSLYLTADAKYF</sequence>
<dbReference type="Pfam" id="PF08742">
    <property type="entry name" value="C8"/>
    <property type="match status" value="1"/>
</dbReference>
<organism evidence="6 7">
    <name type="scientific">Trichonephila inaurata madagascariensis</name>
    <dbReference type="NCBI Taxonomy" id="2747483"/>
    <lineage>
        <taxon>Eukaryota</taxon>
        <taxon>Metazoa</taxon>
        <taxon>Ecdysozoa</taxon>
        <taxon>Arthropoda</taxon>
        <taxon>Chelicerata</taxon>
        <taxon>Arachnida</taxon>
        <taxon>Araneae</taxon>
        <taxon>Araneomorphae</taxon>
        <taxon>Entelegynae</taxon>
        <taxon>Araneoidea</taxon>
        <taxon>Nephilidae</taxon>
        <taxon>Trichonephila</taxon>
        <taxon>Trichonephila inaurata</taxon>
    </lineage>
</organism>
<dbReference type="OrthoDB" id="6374144at2759"/>
<dbReference type="Pfam" id="PF01347">
    <property type="entry name" value="Vitellogenin_N"/>
    <property type="match status" value="1"/>
</dbReference>
<dbReference type="InterPro" id="IPR015816">
    <property type="entry name" value="Vitellinogen_b-sht_N"/>
</dbReference>
<dbReference type="SMART" id="SM00638">
    <property type="entry name" value="LPD_N"/>
    <property type="match status" value="1"/>
</dbReference>
<dbReference type="Gene3D" id="2.20.50.20">
    <property type="entry name" value="Lipovitellin. Chain A, domain 3"/>
    <property type="match status" value="1"/>
</dbReference>
<dbReference type="Proteomes" id="UP000886998">
    <property type="component" value="Unassembled WGS sequence"/>
</dbReference>
<keyword evidence="1" id="KW-0732">Signal</keyword>
<gene>
    <name evidence="6" type="ORF">TNIN_70321</name>
</gene>
<comment type="caution">
    <text evidence="6">The sequence shown here is derived from an EMBL/GenBank/DDBJ whole genome shotgun (WGS) entry which is preliminary data.</text>
</comment>
<dbReference type="SUPFAM" id="SSF56968">
    <property type="entry name" value="Lipovitellin-phosvitin complex, beta-sheet shell regions"/>
    <property type="match status" value="2"/>
</dbReference>
<feature type="domain" description="VWFD" evidence="5">
    <location>
        <begin position="2537"/>
        <end position="2704"/>
    </location>
</feature>
<proteinExistence type="predicted"/>
<evidence type="ECO:0000256" key="1">
    <source>
        <dbReference type="ARBA" id="ARBA00022729"/>
    </source>
</evidence>
<dbReference type="EMBL" id="BMAV01016194">
    <property type="protein sequence ID" value="GFY66689.1"/>
    <property type="molecule type" value="Genomic_DNA"/>
</dbReference>
<feature type="domain" description="Vitellogenin" evidence="4">
    <location>
        <begin position="1"/>
        <end position="568"/>
    </location>
</feature>
<dbReference type="Gene3D" id="1.25.10.20">
    <property type="entry name" value="Vitellinogen, superhelical"/>
    <property type="match status" value="1"/>
</dbReference>
<dbReference type="PROSITE" id="PS51233">
    <property type="entry name" value="VWFD"/>
    <property type="match status" value="1"/>
</dbReference>
<dbReference type="Gene3D" id="2.20.80.10">
    <property type="entry name" value="Lipovitellin-phosvitin complex, chain A, domain 4"/>
    <property type="match status" value="1"/>
</dbReference>